<dbReference type="AlphaFoldDB" id="A0AAN6J098"/>
<gene>
    <name evidence="1" type="ORF">LTR82_018000</name>
</gene>
<dbReference type="EMBL" id="JASUXU010000218">
    <property type="protein sequence ID" value="KAK0302096.1"/>
    <property type="molecule type" value="Genomic_DNA"/>
</dbReference>
<evidence type="ECO:0000313" key="2">
    <source>
        <dbReference type="Proteomes" id="UP001168146"/>
    </source>
</evidence>
<protein>
    <submittedName>
        <fullName evidence="1">Uncharacterized protein</fullName>
    </submittedName>
</protein>
<evidence type="ECO:0000313" key="1">
    <source>
        <dbReference type="EMBL" id="KAK0302096.1"/>
    </source>
</evidence>
<dbReference type="Proteomes" id="UP001168146">
    <property type="component" value="Unassembled WGS sequence"/>
</dbReference>
<comment type="caution">
    <text evidence="1">The sequence shown here is derived from an EMBL/GenBank/DDBJ whole genome shotgun (WGS) entry which is preliminary data.</text>
</comment>
<organism evidence="1 2">
    <name type="scientific">Friedmanniomyces endolithicus</name>
    <dbReference type="NCBI Taxonomy" id="329885"/>
    <lineage>
        <taxon>Eukaryota</taxon>
        <taxon>Fungi</taxon>
        <taxon>Dikarya</taxon>
        <taxon>Ascomycota</taxon>
        <taxon>Pezizomycotina</taxon>
        <taxon>Dothideomycetes</taxon>
        <taxon>Dothideomycetidae</taxon>
        <taxon>Mycosphaerellales</taxon>
        <taxon>Teratosphaeriaceae</taxon>
        <taxon>Friedmanniomyces</taxon>
    </lineage>
</organism>
<reference evidence="1" key="1">
    <citation type="submission" date="2021-12" db="EMBL/GenBank/DDBJ databases">
        <title>Black yeast isolated from Biological Soil Crust.</title>
        <authorList>
            <person name="Kurbessoian T."/>
        </authorList>
    </citation>
    <scope>NUCLEOTIDE SEQUENCE</scope>
    <source>
        <strain evidence="1">CCFEE 5208</strain>
    </source>
</reference>
<accession>A0AAN6J098</accession>
<sequence length="340" mass="37576">MKAMPDEHNGANRQKRVMGKEYISESKSWAAETERRIAFLHVDYEVTRLELQHNGASIDATGSVNVNAEHEFSNLAEVDVNQTRARRASARPYVCFAKHDCGLGYLLMLGTQTRKQWERTITNEGISWILQFCEEEEELRSVFGLARKLQPLACTIVEEGFCGTDKGELRETGHIFSAHFKSQDFSEVNTGLETLAAAANVMQSCAFPVERRDSAIASQLQLNETPYPVSSIQMLHGTAPSAVYSEPHADSSQWPMGPQNASTHFSHFHHCDDQAVELHGGPGRSWTNGYLASSEESGESRFGRKGTCELILPANERTCHIGGLAALAPCEPSSRYVAGK</sequence>
<proteinExistence type="predicted"/>
<name>A0AAN6J098_9PEZI</name>